<evidence type="ECO:0000256" key="5">
    <source>
        <dbReference type="ARBA" id="ARBA00022617"/>
    </source>
</evidence>
<dbReference type="GO" id="GO:0020037">
    <property type="term" value="F:heme binding"/>
    <property type="evidence" value="ECO:0007669"/>
    <property type="project" value="InterPro"/>
</dbReference>
<keyword evidence="17" id="KW-1185">Reference proteome</keyword>
<evidence type="ECO:0000256" key="6">
    <source>
        <dbReference type="ARBA" id="ARBA00022692"/>
    </source>
</evidence>
<organism evidence="16 17">
    <name type="scientific">Calocera cornea HHB12733</name>
    <dbReference type="NCBI Taxonomy" id="1353952"/>
    <lineage>
        <taxon>Eukaryota</taxon>
        <taxon>Fungi</taxon>
        <taxon>Dikarya</taxon>
        <taxon>Basidiomycota</taxon>
        <taxon>Agaricomycotina</taxon>
        <taxon>Dacrymycetes</taxon>
        <taxon>Dacrymycetales</taxon>
        <taxon>Dacrymycetaceae</taxon>
        <taxon>Calocera</taxon>
    </lineage>
</organism>
<dbReference type="Pfam" id="PF00067">
    <property type="entry name" value="p450"/>
    <property type="match status" value="2"/>
</dbReference>
<dbReference type="InterPro" id="IPR002401">
    <property type="entry name" value="Cyt_P450_E_grp-I"/>
</dbReference>
<dbReference type="GO" id="GO:0016705">
    <property type="term" value="F:oxidoreductase activity, acting on paired donors, with incorporation or reduction of molecular oxygen"/>
    <property type="evidence" value="ECO:0007669"/>
    <property type="project" value="InterPro"/>
</dbReference>
<dbReference type="AlphaFoldDB" id="A0A165JBA4"/>
<evidence type="ECO:0000256" key="9">
    <source>
        <dbReference type="ARBA" id="ARBA00023002"/>
    </source>
</evidence>
<dbReference type="PRINTS" id="PR00463">
    <property type="entry name" value="EP450I"/>
</dbReference>
<dbReference type="InterPro" id="IPR036396">
    <property type="entry name" value="Cyt_P450_sf"/>
</dbReference>
<dbReference type="GO" id="GO:0004497">
    <property type="term" value="F:monooxygenase activity"/>
    <property type="evidence" value="ECO:0007669"/>
    <property type="project" value="UniProtKB-KW"/>
</dbReference>
<protein>
    <submittedName>
        <fullName evidence="16">Cytochrome P450</fullName>
    </submittedName>
</protein>
<comment type="subcellular location">
    <subcellularLocation>
        <location evidence="2">Membrane</location>
    </subcellularLocation>
</comment>
<keyword evidence="12" id="KW-0472">Membrane</keyword>
<evidence type="ECO:0000256" key="3">
    <source>
        <dbReference type="ARBA" id="ARBA00005179"/>
    </source>
</evidence>
<dbReference type="EMBL" id="KV423922">
    <property type="protein sequence ID" value="KZT61615.1"/>
    <property type="molecule type" value="Genomic_DNA"/>
</dbReference>
<evidence type="ECO:0000256" key="13">
    <source>
        <dbReference type="PIRSR" id="PIRSR602401-1"/>
    </source>
</evidence>
<keyword evidence="7 13" id="KW-0479">Metal-binding</keyword>
<evidence type="ECO:0000256" key="2">
    <source>
        <dbReference type="ARBA" id="ARBA00004370"/>
    </source>
</evidence>
<evidence type="ECO:0000256" key="11">
    <source>
        <dbReference type="ARBA" id="ARBA00023033"/>
    </source>
</evidence>
<dbReference type="InParanoid" id="A0A165JBA4"/>
<evidence type="ECO:0000256" key="15">
    <source>
        <dbReference type="SAM" id="SignalP"/>
    </source>
</evidence>
<dbReference type="GO" id="GO:0005506">
    <property type="term" value="F:iron ion binding"/>
    <property type="evidence" value="ECO:0007669"/>
    <property type="project" value="InterPro"/>
</dbReference>
<dbReference type="STRING" id="1353952.A0A165JBA4"/>
<dbReference type="InterPro" id="IPR017972">
    <property type="entry name" value="Cyt_P450_CS"/>
</dbReference>
<dbReference type="SUPFAM" id="SSF48264">
    <property type="entry name" value="Cytochrome P450"/>
    <property type="match status" value="1"/>
</dbReference>
<feature type="binding site" description="axial binding residue" evidence="13">
    <location>
        <position position="376"/>
    </location>
    <ligand>
        <name>heme</name>
        <dbReference type="ChEBI" id="CHEBI:30413"/>
    </ligand>
    <ligandPart>
        <name>Fe</name>
        <dbReference type="ChEBI" id="CHEBI:18248"/>
    </ligandPart>
</feature>
<keyword evidence="10 13" id="KW-0408">Iron</keyword>
<keyword evidence="9 14" id="KW-0560">Oxidoreductase</keyword>
<comment type="similarity">
    <text evidence="4 14">Belongs to the cytochrome P450 family.</text>
</comment>
<name>A0A165JBA4_9BASI</name>
<evidence type="ECO:0000256" key="8">
    <source>
        <dbReference type="ARBA" id="ARBA00022989"/>
    </source>
</evidence>
<evidence type="ECO:0000256" key="10">
    <source>
        <dbReference type="ARBA" id="ARBA00023004"/>
    </source>
</evidence>
<evidence type="ECO:0000256" key="4">
    <source>
        <dbReference type="ARBA" id="ARBA00010617"/>
    </source>
</evidence>
<keyword evidence="5 13" id="KW-0349">Heme</keyword>
<dbReference type="Proteomes" id="UP000076842">
    <property type="component" value="Unassembled WGS sequence"/>
</dbReference>
<evidence type="ECO:0000256" key="7">
    <source>
        <dbReference type="ARBA" id="ARBA00022723"/>
    </source>
</evidence>
<evidence type="ECO:0000313" key="17">
    <source>
        <dbReference type="Proteomes" id="UP000076842"/>
    </source>
</evidence>
<evidence type="ECO:0000256" key="1">
    <source>
        <dbReference type="ARBA" id="ARBA00001971"/>
    </source>
</evidence>
<keyword evidence="15" id="KW-0732">Signal</keyword>
<comment type="pathway">
    <text evidence="3">Secondary metabolite biosynthesis.</text>
</comment>
<proteinExistence type="inferred from homology"/>
<sequence length="450" mass="50744">MSALYISASVAVLALFLLLRGLRLAPTRPLPPGPRGLPFVGNLFQLPSKLMWFQMVEWSKEYGPMFSYTILGQTVIVLTRVKEATDLLDRMSAKTSDRPRMIKLSEHMCRRMEFASSSIAWRSLFGHETIPLLGFDPTKPIEEFSAEIFRCVVPGGSIVDVFRFLNPIILRFKYFRRYSDRCYQTITAFFLKAYSDPQVDTVPSLSSKLKGNKERFGMKDDIDCSWVGGTLFIAAQDTTATSLRWFFVAMLLYPETALAARAQLASVVGDRPPSFSDSERLPQIDALVKELLRWRPAAAGGIPHMANEDIIYKNYLIPKGAIISPVAWSICRDPSLYPNGDTFDPSRFLDEMGNIKRPAQHSHDDYLAFGHGRRICVGKNLAINTLWITIATLLWAFDFQLSVDEHGQEVAPDPMAFWDNGATVWPAKFGARLVPRVEDLREKLKASMGK</sequence>
<keyword evidence="6" id="KW-0812">Transmembrane</keyword>
<dbReference type="InterPro" id="IPR001128">
    <property type="entry name" value="Cyt_P450"/>
</dbReference>
<reference evidence="16 17" key="1">
    <citation type="journal article" date="2016" name="Mol. Biol. Evol.">
        <title>Comparative Genomics of Early-Diverging Mushroom-Forming Fungi Provides Insights into the Origins of Lignocellulose Decay Capabilities.</title>
        <authorList>
            <person name="Nagy L.G."/>
            <person name="Riley R."/>
            <person name="Tritt A."/>
            <person name="Adam C."/>
            <person name="Daum C."/>
            <person name="Floudas D."/>
            <person name="Sun H."/>
            <person name="Yadav J.S."/>
            <person name="Pangilinan J."/>
            <person name="Larsson K.H."/>
            <person name="Matsuura K."/>
            <person name="Barry K."/>
            <person name="Labutti K."/>
            <person name="Kuo R."/>
            <person name="Ohm R.A."/>
            <person name="Bhattacharya S.S."/>
            <person name="Shirouzu T."/>
            <person name="Yoshinaga Y."/>
            <person name="Martin F.M."/>
            <person name="Grigoriev I.V."/>
            <person name="Hibbett D.S."/>
        </authorList>
    </citation>
    <scope>NUCLEOTIDE SEQUENCE [LARGE SCALE GENOMIC DNA]</scope>
    <source>
        <strain evidence="16 17">HHB12733</strain>
    </source>
</reference>
<evidence type="ECO:0000256" key="14">
    <source>
        <dbReference type="RuleBase" id="RU000461"/>
    </source>
</evidence>
<keyword evidence="8" id="KW-1133">Transmembrane helix</keyword>
<evidence type="ECO:0000256" key="12">
    <source>
        <dbReference type="ARBA" id="ARBA00023136"/>
    </source>
</evidence>
<dbReference type="PRINTS" id="PR00385">
    <property type="entry name" value="P450"/>
</dbReference>
<dbReference type="PANTHER" id="PTHR46300:SF2">
    <property type="entry name" value="CYTOCHROME P450 MONOOXYGENASE ALNH-RELATED"/>
    <property type="match status" value="1"/>
</dbReference>
<dbReference type="Gene3D" id="1.10.630.10">
    <property type="entry name" value="Cytochrome P450"/>
    <property type="match status" value="1"/>
</dbReference>
<feature type="signal peptide" evidence="15">
    <location>
        <begin position="1"/>
        <end position="24"/>
    </location>
</feature>
<dbReference type="OrthoDB" id="2685000at2759"/>
<dbReference type="InterPro" id="IPR050364">
    <property type="entry name" value="Cytochrome_P450_fung"/>
</dbReference>
<comment type="cofactor">
    <cofactor evidence="1 13">
        <name>heme</name>
        <dbReference type="ChEBI" id="CHEBI:30413"/>
    </cofactor>
</comment>
<accession>A0A165JBA4</accession>
<evidence type="ECO:0000313" key="16">
    <source>
        <dbReference type="EMBL" id="KZT61615.1"/>
    </source>
</evidence>
<dbReference type="PROSITE" id="PS00086">
    <property type="entry name" value="CYTOCHROME_P450"/>
    <property type="match status" value="1"/>
</dbReference>
<keyword evidence="11 14" id="KW-0503">Monooxygenase</keyword>
<dbReference type="PANTHER" id="PTHR46300">
    <property type="entry name" value="P450, PUTATIVE (EUROFUNG)-RELATED-RELATED"/>
    <property type="match status" value="1"/>
</dbReference>
<feature type="chain" id="PRO_5007859952" evidence="15">
    <location>
        <begin position="25"/>
        <end position="450"/>
    </location>
</feature>
<gene>
    <name evidence="16" type="ORF">CALCODRAFT_514698</name>
</gene>